<evidence type="ECO:0000256" key="2">
    <source>
        <dbReference type="ARBA" id="ARBA00022475"/>
    </source>
</evidence>
<dbReference type="PROSITE" id="PS50262">
    <property type="entry name" value="G_PROTEIN_RECEP_F1_2"/>
    <property type="match status" value="1"/>
</dbReference>
<evidence type="ECO:0000256" key="7">
    <source>
        <dbReference type="ARBA" id="ARBA00023170"/>
    </source>
</evidence>
<evidence type="ECO:0000259" key="12">
    <source>
        <dbReference type="PROSITE" id="PS50262"/>
    </source>
</evidence>
<dbReference type="GO" id="GO:0004930">
    <property type="term" value="F:G protein-coupled receptor activity"/>
    <property type="evidence" value="ECO:0007669"/>
    <property type="project" value="UniProtKB-KW"/>
</dbReference>
<protein>
    <submittedName>
        <fullName evidence="14">High-affinity lysophosphatidic acid receptor-like</fullName>
    </submittedName>
</protein>
<feature type="transmembrane region" description="Helical" evidence="11">
    <location>
        <begin position="150"/>
        <end position="168"/>
    </location>
</feature>
<dbReference type="Pfam" id="PF00001">
    <property type="entry name" value="7tm_1"/>
    <property type="match status" value="1"/>
</dbReference>
<evidence type="ECO:0000256" key="4">
    <source>
        <dbReference type="ARBA" id="ARBA00022989"/>
    </source>
</evidence>
<evidence type="ECO:0000256" key="8">
    <source>
        <dbReference type="ARBA" id="ARBA00023180"/>
    </source>
</evidence>
<dbReference type="RefSeq" id="XP_031569439.1">
    <property type="nucleotide sequence ID" value="XM_031713579.1"/>
</dbReference>
<evidence type="ECO:0000256" key="5">
    <source>
        <dbReference type="ARBA" id="ARBA00023040"/>
    </source>
</evidence>
<feature type="region of interest" description="Disordered" evidence="10">
    <location>
        <begin position="1"/>
        <end position="23"/>
    </location>
</feature>
<organism evidence="13 14">
    <name type="scientific">Actinia tenebrosa</name>
    <name type="common">Australian red waratah sea anemone</name>
    <dbReference type="NCBI Taxonomy" id="6105"/>
    <lineage>
        <taxon>Eukaryota</taxon>
        <taxon>Metazoa</taxon>
        <taxon>Cnidaria</taxon>
        <taxon>Anthozoa</taxon>
        <taxon>Hexacorallia</taxon>
        <taxon>Actiniaria</taxon>
        <taxon>Actiniidae</taxon>
        <taxon>Actinia</taxon>
    </lineage>
</organism>
<dbReference type="InterPro" id="IPR017452">
    <property type="entry name" value="GPCR_Rhodpsn_7TM"/>
</dbReference>
<dbReference type="InterPro" id="IPR000276">
    <property type="entry name" value="GPCR_Rhodpsn"/>
</dbReference>
<dbReference type="GO" id="GO:0005886">
    <property type="term" value="C:plasma membrane"/>
    <property type="evidence" value="ECO:0007669"/>
    <property type="project" value="UniProtKB-SubCell"/>
</dbReference>
<feature type="compositionally biased region" description="Polar residues" evidence="10">
    <location>
        <begin position="7"/>
        <end position="23"/>
    </location>
</feature>
<proteinExistence type="predicted"/>
<sequence length="368" mass="41841">MKENEENSFPVSTSNGSPNATTQPTSNDFSLVFVVLMAVFMTIMIIVSVMGNFVVCYIVYQKPAMRSAINLLLATLAMADVMTAICCMPFALVTIITQDWVLGNEFCHVNGVLYSFLISESTLVLVTISIDRYLIIVKRRDTLTPQRAKIYIVASWVGAILLAIPPVFHWGQYVYIQGQLQCSLRFPYSRTTGLSYGIFYLSFAFVFPFLLMTYCYFCILKTVRRNSTRVQNHPPVPGGATKMHIPGRMDINYSFKTRAFTTILILFLLFVVCCLPYTAVQFLLLFRGYSSSYMTSEASAVFLWLTYLNCTLKPVIYYLRIGKFREACIDIMPSWCLQIPKCLPGRTIRRIRPQAIYEVDRKIAVSSI</sequence>
<dbReference type="SUPFAM" id="SSF81321">
    <property type="entry name" value="Family A G protein-coupled receptor-like"/>
    <property type="match status" value="1"/>
</dbReference>
<keyword evidence="3 11" id="KW-0812">Transmembrane</keyword>
<dbReference type="InParanoid" id="A0A6P8IR71"/>
<dbReference type="FunCoup" id="A0A6P8IR71">
    <property type="interactions" value="902"/>
</dbReference>
<feature type="transmembrane region" description="Helical" evidence="11">
    <location>
        <begin position="112"/>
        <end position="130"/>
    </location>
</feature>
<evidence type="ECO:0000256" key="3">
    <source>
        <dbReference type="ARBA" id="ARBA00022692"/>
    </source>
</evidence>
<dbReference type="Proteomes" id="UP000515163">
    <property type="component" value="Unplaced"/>
</dbReference>
<evidence type="ECO:0000256" key="11">
    <source>
        <dbReference type="SAM" id="Phobius"/>
    </source>
</evidence>
<dbReference type="KEGG" id="aten:116303952"/>
<dbReference type="InterPro" id="IPR051880">
    <property type="entry name" value="GPC_Orphan_Receptors"/>
</dbReference>
<evidence type="ECO:0000256" key="6">
    <source>
        <dbReference type="ARBA" id="ARBA00023136"/>
    </source>
</evidence>
<evidence type="ECO:0000256" key="10">
    <source>
        <dbReference type="SAM" id="MobiDB-lite"/>
    </source>
</evidence>
<evidence type="ECO:0000313" key="13">
    <source>
        <dbReference type="Proteomes" id="UP000515163"/>
    </source>
</evidence>
<dbReference type="PRINTS" id="PR00237">
    <property type="entry name" value="GPCRRHODOPSN"/>
</dbReference>
<keyword evidence="6 11" id="KW-0472">Membrane</keyword>
<feature type="transmembrane region" description="Helical" evidence="11">
    <location>
        <begin position="198"/>
        <end position="219"/>
    </location>
</feature>
<keyword evidence="8" id="KW-0325">Glycoprotein</keyword>
<accession>A0A6P8IR71</accession>
<reference evidence="14" key="1">
    <citation type="submission" date="2025-08" db="UniProtKB">
        <authorList>
            <consortium name="RefSeq"/>
        </authorList>
    </citation>
    <scope>IDENTIFICATION</scope>
    <source>
        <tissue evidence="14">Tentacle</tissue>
    </source>
</reference>
<keyword evidence="4 11" id="KW-1133">Transmembrane helix</keyword>
<dbReference type="GeneID" id="116303952"/>
<feature type="transmembrane region" description="Helical" evidence="11">
    <location>
        <begin position="31"/>
        <end position="59"/>
    </location>
</feature>
<gene>
    <name evidence="14" type="primary">LOC116303952</name>
</gene>
<feature type="domain" description="G-protein coupled receptors family 1 profile" evidence="12">
    <location>
        <begin position="51"/>
        <end position="317"/>
    </location>
</feature>
<dbReference type="SMART" id="SM01381">
    <property type="entry name" value="7TM_GPCR_Srsx"/>
    <property type="match status" value="1"/>
</dbReference>
<dbReference type="OrthoDB" id="10018052at2759"/>
<evidence type="ECO:0000313" key="14">
    <source>
        <dbReference type="RefSeq" id="XP_031569439.1"/>
    </source>
</evidence>
<feature type="transmembrane region" description="Helical" evidence="11">
    <location>
        <begin position="298"/>
        <end position="319"/>
    </location>
</feature>
<evidence type="ECO:0000256" key="9">
    <source>
        <dbReference type="ARBA" id="ARBA00023224"/>
    </source>
</evidence>
<keyword evidence="7" id="KW-0675">Receptor</keyword>
<feature type="transmembrane region" description="Helical" evidence="11">
    <location>
        <begin position="259"/>
        <end position="286"/>
    </location>
</feature>
<keyword evidence="13" id="KW-1185">Reference proteome</keyword>
<dbReference type="PANTHER" id="PTHR24245">
    <property type="entry name" value="G-PROTEIN COUPLED RECEPTOR"/>
    <property type="match status" value="1"/>
</dbReference>
<dbReference type="Gene3D" id="1.20.1070.10">
    <property type="entry name" value="Rhodopsin 7-helix transmembrane proteins"/>
    <property type="match status" value="1"/>
</dbReference>
<comment type="subcellular location">
    <subcellularLocation>
        <location evidence="1">Cell membrane</location>
        <topology evidence="1">Multi-pass membrane protein</topology>
    </subcellularLocation>
</comment>
<keyword evidence="5" id="KW-0297">G-protein coupled receptor</keyword>
<name>A0A6P8IR71_ACTTE</name>
<keyword evidence="2" id="KW-1003">Cell membrane</keyword>
<dbReference type="FunFam" id="1.20.1070.10:FF:000080">
    <property type="entry name" value="probable G-protein coupled receptor 63"/>
    <property type="match status" value="1"/>
</dbReference>
<feature type="transmembrane region" description="Helical" evidence="11">
    <location>
        <begin position="71"/>
        <end position="92"/>
    </location>
</feature>
<dbReference type="PANTHER" id="PTHR24245:SF0">
    <property type="entry name" value="G-PROTEIN COUPLED RECEPTORS FAMILY 1 PROFILE DOMAIN-CONTAINING PROTEIN"/>
    <property type="match status" value="1"/>
</dbReference>
<dbReference type="AlphaFoldDB" id="A0A6P8IR71"/>
<keyword evidence="9" id="KW-0807">Transducer</keyword>
<evidence type="ECO:0000256" key="1">
    <source>
        <dbReference type="ARBA" id="ARBA00004651"/>
    </source>
</evidence>